<protein>
    <submittedName>
        <fullName evidence="6">2-dehydro-3-deoxy-6-phosphogalactonate aldolase</fullName>
        <ecNumber evidence="6">4.1.2.21</ecNumber>
    </submittedName>
</protein>
<dbReference type="EC" id="4.1.2.21" evidence="6"/>
<evidence type="ECO:0000313" key="7">
    <source>
        <dbReference type="Proteomes" id="UP001202550"/>
    </source>
</evidence>
<reference evidence="6 7" key="1">
    <citation type="submission" date="2022-05" db="EMBL/GenBank/DDBJ databases">
        <title>Seasonal and diel survey of microbial diversity of the Tyrrhenian coast.</title>
        <authorList>
            <person name="Gattoni G."/>
            <person name="Corral P."/>
        </authorList>
    </citation>
    <scope>NUCLEOTIDE SEQUENCE [LARGE SCALE GENOMIC DNA]</scope>
    <source>
        <strain evidence="6 7">V10</strain>
    </source>
</reference>
<evidence type="ECO:0000256" key="5">
    <source>
        <dbReference type="ARBA" id="ARBA00023277"/>
    </source>
</evidence>
<dbReference type="PANTHER" id="PTHR30246">
    <property type="entry name" value="2-KETO-3-DEOXY-6-PHOSPHOGLUCONATE ALDOLASE"/>
    <property type="match status" value="1"/>
</dbReference>
<dbReference type="NCBIfam" id="NF006600">
    <property type="entry name" value="PRK09140.1"/>
    <property type="match status" value="1"/>
</dbReference>
<evidence type="ECO:0000256" key="1">
    <source>
        <dbReference type="ARBA" id="ARBA00004761"/>
    </source>
</evidence>
<dbReference type="Gene3D" id="3.20.20.70">
    <property type="entry name" value="Aldolase class I"/>
    <property type="match status" value="1"/>
</dbReference>
<comment type="similarity">
    <text evidence="2">Belongs to the KHG/KDPG aldolase family.</text>
</comment>
<keyword evidence="7" id="KW-1185">Reference proteome</keyword>
<evidence type="ECO:0000256" key="4">
    <source>
        <dbReference type="ARBA" id="ARBA00023239"/>
    </source>
</evidence>
<dbReference type="RefSeq" id="WP_249060967.1">
    <property type="nucleotide sequence ID" value="NZ_JALZWP010000043.1"/>
</dbReference>
<comment type="subunit">
    <text evidence="3">Homotrimer.</text>
</comment>
<name>A0ABT0M639_9RHOB</name>
<comment type="caution">
    <text evidence="6">The sequence shown here is derived from an EMBL/GenBank/DDBJ whole genome shotgun (WGS) entry which is preliminary data.</text>
</comment>
<proteinExistence type="inferred from homology"/>
<gene>
    <name evidence="6" type="ORF">M3N55_16555</name>
</gene>
<evidence type="ECO:0000256" key="3">
    <source>
        <dbReference type="ARBA" id="ARBA00011233"/>
    </source>
</evidence>
<organism evidence="6 7">
    <name type="scientific">Roseinatronobacter domitianus</name>
    <dbReference type="NCBI Taxonomy" id="2940293"/>
    <lineage>
        <taxon>Bacteria</taxon>
        <taxon>Pseudomonadati</taxon>
        <taxon>Pseudomonadota</taxon>
        <taxon>Alphaproteobacteria</taxon>
        <taxon>Rhodobacterales</taxon>
        <taxon>Paracoccaceae</taxon>
        <taxon>Roseinatronobacter</taxon>
    </lineage>
</organism>
<dbReference type="CDD" id="cd00452">
    <property type="entry name" value="KDPG_aldolase"/>
    <property type="match status" value="1"/>
</dbReference>
<keyword evidence="5" id="KW-0119">Carbohydrate metabolism</keyword>
<accession>A0ABT0M639</accession>
<sequence length="199" mass="19956">MREIIAILRGITPAEALDVTHALLEAGITKIEVPLNSPQPLDSIAAMVDAFGQSAQIGAGTVLEVAQVAQVAATGARLVVSPDTNPAVIAATVDAGLLSYPGIFTPTEAFAAIRAGATGLKLFPAFKMGLDGLQAMRAVLPAKMPVYAVGGVGPEGFAAWRAAGAAGFGLGTALYAPGMAASEVGTRARDAVAAWDACA</sequence>
<keyword evidence="4 6" id="KW-0456">Lyase</keyword>
<dbReference type="SUPFAM" id="SSF51569">
    <property type="entry name" value="Aldolase"/>
    <property type="match status" value="1"/>
</dbReference>
<dbReference type="Pfam" id="PF01081">
    <property type="entry name" value="Aldolase"/>
    <property type="match status" value="1"/>
</dbReference>
<evidence type="ECO:0000256" key="2">
    <source>
        <dbReference type="ARBA" id="ARBA00006906"/>
    </source>
</evidence>
<dbReference type="InterPro" id="IPR000887">
    <property type="entry name" value="Aldlse_KDPG_KHG"/>
</dbReference>
<comment type="pathway">
    <text evidence="1">Carbohydrate acid metabolism.</text>
</comment>
<dbReference type="EMBL" id="JALZWP010000043">
    <property type="protein sequence ID" value="MCL1630318.1"/>
    <property type="molecule type" value="Genomic_DNA"/>
</dbReference>
<dbReference type="PROSITE" id="PS00160">
    <property type="entry name" value="ALDOLASE_KDPG_KHG_2"/>
    <property type="match status" value="1"/>
</dbReference>
<dbReference type="PANTHER" id="PTHR30246:SF1">
    <property type="entry name" value="2-DEHYDRO-3-DEOXY-6-PHOSPHOGALACTONATE ALDOLASE-RELATED"/>
    <property type="match status" value="1"/>
</dbReference>
<dbReference type="Proteomes" id="UP001202550">
    <property type="component" value="Unassembled WGS sequence"/>
</dbReference>
<evidence type="ECO:0000313" key="6">
    <source>
        <dbReference type="EMBL" id="MCL1630318.1"/>
    </source>
</evidence>
<dbReference type="GO" id="GO:0008674">
    <property type="term" value="F:2-dehydro-3-deoxy-6-phosphogalactonate aldolase activity"/>
    <property type="evidence" value="ECO:0007669"/>
    <property type="project" value="UniProtKB-EC"/>
</dbReference>
<dbReference type="InterPro" id="IPR031338">
    <property type="entry name" value="KDPG/KHG_AS_2"/>
</dbReference>
<dbReference type="InterPro" id="IPR013785">
    <property type="entry name" value="Aldolase_TIM"/>
</dbReference>